<feature type="region of interest" description="Disordered" evidence="7">
    <location>
        <begin position="243"/>
        <end position="263"/>
    </location>
</feature>
<sequence length="1021" mass="110989">MLGALEVTASERQLDLGGARQQIVLAVLILNANHSVTLDRLVEAIYDEDPPATSRAQVQICISALRRLFSAHGHPEMIVTTRQGYMLRAPADAIDARRFESLVSRARKARDGRSHPEAIQYYREALELWRGPAFDGIESRAVQALASGIAEQRVTANEDCVQLELDLGRHHELVGELAALVQEHPLREGLAAQLMVALYRSGRQAEALQVYRDARRVIVEELGIEPNERLQQLESAILTSDESLDAQPPAAAAPAEPPARPPAVPGMLPADIADFIGRQAQLETIRQRLTVPLSGDGRFAVPILAVAGRAGIGKTTIAVHAAHSVAAHFPDGQLFADLHGGVSRPVHPMQVLDRFLRACGVQGTALPDTLGERAELYRMLLADRRMLIVLDDAAAESQVLPLLPGSPTSAVITTSRTRLGGLAGATHVDVDLFDAAQSVELLSRIAGADRVRAEPESAAALAELCCYLPLALRIAGARLASRPHWAVEQLVDRLGDEARRLDELKHGDMGIRASLSLTYDALTEQARCLFRRLAILHSHIFSAWTGAALLGRPLADAQDLFDDLVDAQLIEVAGVGRSVNVQYRFHDLIRVYAHERLAAEEPPAERTAALARVLGALHRLTETARTREYGPPAGPHLLPAPDSPLPDELVERLVADPIGWFERERHVLLAGIRQSAQAGFVELCWRTAMNAEPFFELHVYLDDWREIQEIALEAARRAGDERGQAEMLCVRGTLAQTEQHFGEARRDFEAALALFEKTGNVVQIARSRRNLAFLERMNGQLEAASTHLEQALAIFTDIGDQISAAHTLDNLAAIRSECGDIDDAKIMLAEALVRGKSGGSRRIISQILHRMGRVHLQAEEFALAAGAFEEALTLVEEIGDTVGESFALHGLGIAHLRRGRLHEAGDLLRRALAVAETARHRLAEAHALAGLGELAVTTNEPGDAIGRLRKAVTLFRQMRAPLFEAQTLMILSEVLGALGDASAAERALSRVHELADVVDERAGQRLRDNLSSAAGLVEGIG</sequence>
<dbReference type="Pfam" id="PF13424">
    <property type="entry name" value="TPR_12"/>
    <property type="match status" value="2"/>
</dbReference>
<comment type="similarity">
    <text evidence="1">Belongs to the AfsR/DnrI/RedD regulatory family.</text>
</comment>
<dbReference type="CDD" id="cd00383">
    <property type="entry name" value="trans_reg_C"/>
    <property type="match status" value="1"/>
</dbReference>
<evidence type="ECO:0000259" key="8">
    <source>
        <dbReference type="PROSITE" id="PS51755"/>
    </source>
</evidence>
<dbReference type="Gene3D" id="3.40.50.300">
    <property type="entry name" value="P-loop containing nucleotide triphosphate hydrolases"/>
    <property type="match status" value="1"/>
</dbReference>
<dbReference type="InterPro" id="IPR027417">
    <property type="entry name" value="P-loop_NTPase"/>
</dbReference>
<dbReference type="InterPro" id="IPR002182">
    <property type="entry name" value="NB-ARC"/>
</dbReference>
<protein>
    <submittedName>
        <fullName evidence="9">BTAD domain-containing putative transcriptional regulator</fullName>
    </submittedName>
</protein>
<dbReference type="PANTHER" id="PTHR35807:SF1">
    <property type="entry name" value="TRANSCRIPTIONAL REGULATOR REDD"/>
    <property type="match status" value="1"/>
</dbReference>
<evidence type="ECO:0000256" key="7">
    <source>
        <dbReference type="SAM" id="MobiDB-lite"/>
    </source>
</evidence>
<dbReference type="PROSITE" id="PS51755">
    <property type="entry name" value="OMPR_PHOB"/>
    <property type="match status" value="1"/>
</dbReference>
<organism evidence="9 10">
    <name type="scientific">Nonomuraea spiralis</name>
    <dbReference type="NCBI Taxonomy" id="46182"/>
    <lineage>
        <taxon>Bacteria</taxon>
        <taxon>Bacillati</taxon>
        <taxon>Actinomycetota</taxon>
        <taxon>Actinomycetes</taxon>
        <taxon>Streptosporangiales</taxon>
        <taxon>Streptosporangiaceae</taxon>
        <taxon>Nonomuraea</taxon>
    </lineage>
</organism>
<dbReference type="SUPFAM" id="SSF48452">
    <property type="entry name" value="TPR-like"/>
    <property type="match status" value="3"/>
</dbReference>
<dbReference type="Pfam" id="PF00486">
    <property type="entry name" value="Trans_reg_C"/>
    <property type="match status" value="1"/>
</dbReference>
<evidence type="ECO:0000256" key="3">
    <source>
        <dbReference type="ARBA" id="ARBA00023125"/>
    </source>
</evidence>
<dbReference type="PANTHER" id="PTHR35807">
    <property type="entry name" value="TRANSCRIPTIONAL REGULATOR REDD-RELATED"/>
    <property type="match status" value="1"/>
</dbReference>
<keyword evidence="4" id="KW-0804">Transcription</keyword>
<evidence type="ECO:0000256" key="1">
    <source>
        <dbReference type="ARBA" id="ARBA00005820"/>
    </source>
</evidence>
<feature type="DNA-binding region" description="OmpR/PhoB-type" evidence="6">
    <location>
        <begin position="1"/>
        <end position="89"/>
    </location>
</feature>
<evidence type="ECO:0000256" key="4">
    <source>
        <dbReference type="ARBA" id="ARBA00023163"/>
    </source>
</evidence>
<dbReference type="RefSeq" id="WP_229824464.1">
    <property type="nucleotide sequence ID" value="NZ_BMRC01000013.1"/>
</dbReference>
<feature type="repeat" description="TPR" evidence="5">
    <location>
        <begin position="845"/>
        <end position="878"/>
    </location>
</feature>
<dbReference type="Gene3D" id="1.25.40.10">
    <property type="entry name" value="Tetratricopeptide repeat domain"/>
    <property type="match status" value="3"/>
</dbReference>
<dbReference type="InterPro" id="IPR005158">
    <property type="entry name" value="BTAD"/>
</dbReference>
<dbReference type="EMBL" id="JBHMEI010000020">
    <property type="protein sequence ID" value="MFB9204736.1"/>
    <property type="molecule type" value="Genomic_DNA"/>
</dbReference>
<keyword evidence="10" id="KW-1185">Reference proteome</keyword>
<dbReference type="Pfam" id="PF00931">
    <property type="entry name" value="NB-ARC"/>
    <property type="match status" value="1"/>
</dbReference>
<dbReference type="SUPFAM" id="SSF52540">
    <property type="entry name" value="P-loop containing nucleoside triphosphate hydrolases"/>
    <property type="match status" value="1"/>
</dbReference>
<dbReference type="InterPro" id="IPR019734">
    <property type="entry name" value="TPR_rpt"/>
</dbReference>
<keyword evidence="5" id="KW-0802">TPR repeat</keyword>
<keyword evidence="3 6" id="KW-0238">DNA-binding</keyword>
<dbReference type="SMART" id="SM00028">
    <property type="entry name" value="TPR"/>
    <property type="match status" value="6"/>
</dbReference>
<dbReference type="SMART" id="SM00862">
    <property type="entry name" value="Trans_reg_C"/>
    <property type="match status" value="1"/>
</dbReference>
<feature type="domain" description="OmpR/PhoB-type" evidence="8">
    <location>
        <begin position="1"/>
        <end position="89"/>
    </location>
</feature>
<dbReference type="SMART" id="SM01043">
    <property type="entry name" value="BTAD"/>
    <property type="match status" value="1"/>
</dbReference>
<gene>
    <name evidence="9" type="ORF">ACFFV7_26325</name>
</gene>
<dbReference type="Gene3D" id="1.10.10.10">
    <property type="entry name" value="Winged helix-like DNA-binding domain superfamily/Winged helix DNA-binding domain"/>
    <property type="match status" value="1"/>
</dbReference>
<dbReference type="PRINTS" id="PR00364">
    <property type="entry name" value="DISEASERSIST"/>
</dbReference>
<dbReference type="PROSITE" id="PS50005">
    <property type="entry name" value="TPR"/>
    <property type="match status" value="1"/>
</dbReference>
<accession>A0ABV5IJR5</accession>
<dbReference type="CDD" id="cd15831">
    <property type="entry name" value="BTAD"/>
    <property type="match status" value="1"/>
</dbReference>
<dbReference type="SUPFAM" id="SSF46894">
    <property type="entry name" value="C-terminal effector domain of the bipartite response regulators"/>
    <property type="match status" value="1"/>
</dbReference>
<dbReference type="InterPro" id="IPR051677">
    <property type="entry name" value="AfsR-DnrI-RedD_regulator"/>
</dbReference>
<keyword evidence="2" id="KW-0805">Transcription regulation</keyword>
<evidence type="ECO:0000313" key="9">
    <source>
        <dbReference type="EMBL" id="MFB9204736.1"/>
    </source>
</evidence>
<dbReference type="InterPro" id="IPR001867">
    <property type="entry name" value="OmpR/PhoB-type_DNA-bd"/>
</dbReference>
<dbReference type="Pfam" id="PF03704">
    <property type="entry name" value="BTAD"/>
    <property type="match status" value="1"/>
</dbReference>
<evidence type="ECO:0000256" key="2">
    <source>
        <dbReference type="ARBA" id="ARBA00023015"/>
    </source>
</evidence>
<name>A0ABV5IJR5_9ACTN</name>
<evidence type="ECO:0000256" key="6">
    <source>
        <dbReference type="PROSITE-ProRule" id="PRU01091"/>
    </source>
</evidence>
<evidence type="ECO:0000313" key="10">
    <source>
        <dbReference type="Proteomes" id="UP001589647"/>
    </source>
</evidence>
<dbReference type="InterPro" id="IPR011990">
    <property type="entry name" value="TPR-like_helical_dom_sf"/>
</dbReference>
<dbReference type="Proteomes" id="UP001589647">
    <property type="component" value="Unassembled WGS sequence"/>
</dbReference>
<evidence type="ECO:0000256" key="5">
    <source>
        <dbReference type="PROSITE-ProRule" id="PRU00339"/>
    </source>
</evidence>
<proteinExistence type="inferred from homology"/>
<dbReference type="InterPro" id="IPR016032">
    <property type="entry name" value="Sig_transdc_resp-reg_C-effctor"/>
</dbReference>
<dbReference type="InterPro" id="IPR036388">
    <property type="entry name" value="WH-like_DNA-bd_sf"/>
</dbReference>
<reference evidence="9 10" key="1">
    <citation type="submission" date="2024-09" db="EMBL/GenBank/DDBJ databases">
        <authorList>
            <person name="Sun Q."/>
            <person name="Mori K."/>
        </authorList>
    </citation>
    <scope>NUCLEOTIDE SEQUENCE [LARGE SCALE GENOMIC DNA]</scope>
    <source>
        <strain evidence="9 10">CCM 3426</strain>
    </source>
</reference>
<comment type="caution">
    <text evidence="9">The sequence shown here is derived from an EMBL/GenBank/DDBJ whole genome shotgun (WGS) entry which is preliminary data.</text>
</comment>